<evidence type="ECO:0008006" key="3">
    <source>
        <dbReference type="Google" id="ProtNLM"/>
    </source>
</evidence>
<reference evidence="2" key="1">
    <citation type="submission" date="2017-08" db="EMBL/GenBank/DDBJ databases">
        <title>A dynamic microbial community with high functional redundancy inhabits the cold, oxic subseafloor aquifer.</title>
        <authorList>
            <person name="Tully B.J."/>
            <person name="Wheat C.G."/>
            <person name="Glazer B.T."/>
            <person name="Huber J.A."/>
        </authorList>
    </citation>
    <scope>NUCLEOTIDE SEQUENCE [LARGE SCALE GENOMIC DNA]</scope>
</reference>
<dbReference type="EMBL" id="NVUL01000044">
    <property type="protein sequence ID" value="PCI77571.1"/>
    <property type="molecule type" value="Genomic_DNA"/>
</dbReference>
<gene>
    <name evidence="1" type="ORF">COB20_07605</name>
</gene>
<dbReference type="PANTHER" id="PTHR45011:SF1">
    <property type="entry name" value="DAP3-BINDING CELL DEATH ENHANCER 1"/>
    <property type="match status" value="1"/>
</dbReference>
<evidence type="ECO:0000313" key="1">
    <source>
        <dbReference type="EMBL" id="PCI77571.1"/>
    </source>
</evidence>
<dbReference type="AlphaFoldDB" id="A0A2A4X5J4"/>
<accession>A0A2A4X5J4</accession>
<dbReference type="Pfam" id="PF08238">
    <property type="entry name" value="Sel1"/>
    <property type="match status" value="4"/>
</dbReference>
<evidence type="ECO:0000313" key="2">
    <source>
        <dbReference type="Proteomes" id="UP000218767"/>
    </source>
</evidence>
<dbReference type="PANTHER" id="PTHR45011">
    <property type="entry name" value="DAP3-BINDING CELL DEATH ENHANCER 1"/>
    <property type="match status" value="1"/>
</dbReference>
<dbReference type="InterPro" id="IPR011990">
    <property type="entry name" value="TPR-like_helical_dom_sf"/>
</dbReference>
<dbReference type="SUPFAM" id="SSF81901">
    <property type="entry name" value="HCP-like"/>
    <property type="match status" value="1"/>
</dbReference>
<comment type="caution">
    <text evidence="1">The sequence shown here is derived from an EMBL/GenBank/DDBJ whole genome shotgun (WGS) entry which is preliminary data.</text>
</comment>
<dbReference type="InterPro" id="IPR052748">
    <property type="entry name" value="ISR_Activator"/>
</dbReference>
<protein>
    <recommendedName>
        <fullName evidence="3">Sel1 repeat family protein</fullName>
    </recommendedName>
</protein>
<dbReference type="Gene3D" id="1.25.40.10">
    <property type="entry name" value="Tetratricopeptide repeat domain"/>
    <property type="match status" value="1"/>
</dbReference>
<name>A0A2A4X5J4_9GAMM</name>
<organism evidence="1 2">
    <name type="scientific">SAR86 cluster bacterium</name>
    <dbReference type="NCBI Taxonomy" id="2030880"/>
    <lineage>
        <taxon>Bacteria</taxon>
        <taxon>Pseudomonadati</taxon>
        <taxon>Pseudomonadota</taxon>
        <taxon>Gammaproteobacteria</taxon>
        <taxon>SAR86 cluster</taxon>
    </lineage>
</organism>
<dbReference type="SMART" id="SM00671">
    <property type="entry name" value="SEL1"/>
    <property type="match status" value="4"/>
</dbReference>
<proteinExistence type="predicted"/>
<dbReference type="InterPro" id="IPR006597">
    <property type="entry name" value="Sel1-like"/>
</dbReference>
<dbReference type="Proteomes" id="UP000218767">
    <property type="component" value="Unassembled WGS sequence"/>
</dbReference>
<sequence length="242" mass="26701">MTFSTHSLSEIIFPNRSIRLSFLVLFLSPLYSCQTEPTPLIDSNLIESIRWYTGETGVVDDERAKQLLELAAADEDALSTMWIARVYSTGRMNFPADKSRAQAIANSVISDVEAMANAGVSEAQFLMGTAYAETLGKDRNDTAAAGWYRRAADSGHVLAAHNMGNIHFSGTGVVQDDALAVFWWTQAARAGDAIPQYRLAQMFEQGRGVELDLEQARSWYQDSARRGNTNAKIALERLQNKG</sequence>